<evidence type="ECO:0000256" key="7">
    <source>
        <dbReference type="ARBA" id="ARBA00022801"/>
    </source>
</evidence>
<dbReference type="NCBIfam" id="TIGR01614">
    <property type="entry name" value="PME_inhib"/>
    <property type="match status" value="1"/>
</dbReference>
<dbReference type="CDD" id="cd15798">
    <property type="entry name" value="PMEI-like_3"/>
    <property type="match status" value="1"/>
</dbReference>
<dbReference type="RefSeq" id="XP_071932117.1">
    <property type="nucleotide sequence ID" value="XM_072076016.1"/>
</dbReference>
<evidence type="ECO:0000256" key="12">
    <source>
        <dbReference type="RuleBase" id="RU000589"/>
    </source>
</evidence>
<evidence type="ECO:0000256" key="11">
    <source>
        <dbReference type="PROSITE-ProRule" id="PRU10040"/>
    </source>
</evidence>
<dbReference type="InterPro" id="IPR006501">
    <property type="entry name" value="Pectinesterase_inhib_dom"/>
</dbReference>
<evidence type="ECO:0000256" key="4">
    <source>
        <dbReference type="ARBA" id="ARBA00007786"/>
    </source>
</evidence>
<dbReference type="InterPro" id="IPR012334">
    <property type="entry name" value="Pectin_lyas_fold"/>
</dbReference>
<comment type="catalytic activity">
    <reaction evidence="10 12">
        <text>[(1-&gt;4)-alpha-D-galacturonosyl methyl ester](n) + n H2O = [(1-&gt;4)-alpha-D-galacturonosyl](n) + n methanol + n H(+)</text>
        <dbReference type="Rhea" id="RHEA:22380"/>
        <dbReference type="Rhea" id="RHEA-COMP:14570"/>
        <dbReference type="Rhea" id="RHEA-COMP:14573"/>
        <dbReference type="ChEBI" id="CHEBI:15377"/>
        <dbReference type="ChEBI" id="CHEBI:15378"/>
        <dbReference type="ChEBI" id="CHEBI:17790"/>
        <dbReference type="ChEBI" id="CHEBI:140522"/>
        <dbReference type="ChEBI" id="CHEBI:140523"/>
        <dbReference type="EC" id="3.1.1.11"/>
    </reaction>
</comment>
<dbReference type="InterPro" id="IPR011050">
    <property type="entry name" value="Pectin_lyase_fold/virulence"/>
</dbReference>
<dbReference type="PANTHER" id="PTHR31707">
    <property type="entry name" value="PECTINESTERASE"/>
    <property type="match status" value="1"/>
</dbReference>
<evidence type="ECO:0000313" key="14">
    <source>
        <dbReference type="Proteomes" id="UP001652660"/>
    </source>
</evidence>
<dbReference type="Proteomes" id="UP001652660">
    <property type="component" value="Chromosome 2c"/>
</dbReference>
<dbReference type="Pfam" id="PF04043">
    <property type="entry name" value="PMEI"/>
    <property type="match status" value="1"/>
</dbReference>
<dbReference type="PROSITE" id="PS00503">
    <property type="entry name" value="PECTINESTERASE_2"/>
    <property type="match status" value="1"/>
</dbReference>
<comment type="pathway">
    <text evidence="2 12">Glycan metabolism; pectin degradation; 2-dehydro-3-deoxy-D-gluconate from pectin: step 1/5.</text>
</comment>
<evidence type="ECO:0000256" key="9">
    <source>
        <dbReference type="ARBA" id="ARBA00023316"/>
    </source>
</evidence>
<gene>
    <name evidence="15" type="primary">LOC113727380</name>
</gene>
<feature type="chain" id="PRO_5044949247" description="Pectinesterase" evidence="12">
    <location>
        <begin position="24"/>
        <end position="568"/>
    </location>
</feature>
<evidence type="ECO:0000256" key="10">
    <source>
        <dbReference type="ARBA" id="ARBA00047928"/>
    </source>
</evidence>
<evidence type="ECO:0000256" key="6">
    <source>
        <dbReference type="ARBA" id="ARBA00022525"/>
    </source>
</evidence>
<dbReference type="SMART" id="SM00856">
    <property type="entry name" value="PMEI"/>
    <property type="match status" value="1"/>
</dbReference>
<dbReference type="Pfam" id="PF01095">
    <property type="entry name" value="Pectinesterase"/>
    <property type="match status" value="1"/>
</dbReference>
<dbReference type="EC" id="3.1.1.11" evidence="5 12"/>
<keyword evidence="6" id="KW-0964">Secreted</keyword>
<feature type="domain" description="Pectinesterase inhibitor" evidence="13">
    <location>
        <begin position="29"/>
        <end position="187"/>
    </location>
</feature>
<dbReference type="SUPFAM" id="SSF51126">
    <property type="entry name" value="Pectin lyase-like"/>
    <property type="match status" value="1"/>
</dbReference>
<evidence type="ECO:0000256" key="1">
    <source>
        <dbReference type="ARBA" id="ARBA00004613"/>
    </source>
</evidence>
<evidence type="ECO:0000259" key="13">
    <source>
        <dbReference type="SMART" id="SM00856"/>
    </source>
</evidence>
<evidence type="ECO:0000256" key="2">
    <source>
        <dbReference type="ARBA" id="ARBA00005184"/>
    </source>
</evidence>
<evidence type="ECO:0000256" key="3">
    <source>
        <dbReference type="ARBA" id="ARBA00006027"/>
    </source>
</evidence>
<dbReference type="Gene3D" id="2.160.20.10">
    <property type="entry name" value="Single-stranded right-handed beta-helix, Pectin lyase-like"/>
    <property type="match status" value="1"/>
</dbReference>
<keyword evidence="9" id="KW-0961">Cell wall biogenesis/degradation</keyword>
<keyword evidence="14" id="KW-1185">Reference proteome</keyword>
<comment type="similarity">
    <text evidence="3">In the N-terminal section; belongs to the PMEI family.</text>
</comment>
<evidence type="ECO:0000313" key="15">
    <source>
        <dbReference type="RefSeq" id="XP_071932117.1"/>
    </source>
</evidence>
<name>A0ABM4WK10_COFAR</name>
<dbReference type="InterPro" id="IPR000070">
    <property type="entry name" value="Pectinesterase_cat"/>
</dbReference>
<dbReference type="InterPro" id="IPR033131">
    <property type="entry name" value="Pectinesterase_Asp_AS"/>
</dbReference>
<evidence type="ECO:0000256" key="5">
    <source>
        <dbReference type="ARBA" id="ARBA00013229"/>
    </source>
</evidence>
<dbReference type="SUPFAM" id="SSF101148">
    <property type="entry name" value="Plant invertase/pectin methylesterase inhibitor"/>
    <property type="match status" value="1"/>
</dbReference>
<evidence type="ECO:0000256" key="8">
    <source>
        <dbReference type="ARBA" id="ARBA00023085"/>
    </source>
</evidence>
<comment type="similarity">
    <text evidence="4">In the C-terminal section; belongs to the pectinesterase family.</text>
</comment>
<keyword evidence="8 12" id="KW-0063">Aspartyl esterase</keyword>
<sequence length="568" mass="62993">MPKGTKPSLFFLLSLLLSPKIFAQNPLPIQPQSPYTACKSTLYPKLCRSILSSFQHSPTNLDGYGKFSVKLCLKHAQKISDLTNHLLSQQKQSRFLSSKELNALHDCAQLSELTVDYLESISVELKSDNSSSVSDSLVGRVQTLLSAVVTNQQTCYDGLVVSGSNLVGALIAPLSDASELYSVSLGLVTHALGRVRKAGKGSRLSTYRGLLELDWTGKSSTRINRVLHGLNDSQRWGRNLAELVDKGVNIREAVTVSHYGGSNFTSIGDAIAFAPDNLRTEDGYFVIFAKQGYYEEYVVVPKHKKSVMLIGDGINRTVISGNRNVVDGWTTFNSSTFAVSGERFVAIGITFMNIAGPGKHQAVAVRNNADLSTFYRCSFEGYQDTLYVHSLRQFYRECDIYGTVDFIFGNSAAVFQNCNLFARKPMPNQKNAVTAQGRTDPNQNTGISIQNCSVQAAPNLSLDLNSTSTYLGRPWKEYSRTVVMQSFIGDLINPQGWLEWNANMGLDKIYYGEYENYGPGANTSRRVRWPGYSHMNDLDALNFTVYNFTMGDTWLPYTNIPFSRGLHK</sequence>
<organism evidence="14 15">
    <name type="scientific">Coffea arabica</name>
    <name type="common">Arabian coffee</name>
    <dbReference type="NCBI Taxonomy" id="13443"/>
    <lineage>
        <taxon>Eukaryota</taxon>
        <taxon>Viridiplantae</taxon>
        <taxon>Streptophyta</taxon>
        <taxon>Embryophyta</taxon>
        <taxon>Tracheophyta</taxon>
        <taxon>Spermatophyta</taxon>
        <taxon>Magnoliopsida</taxon>
        <taxon>eudicotyledons</taxon>
        <taxon>Gunneridae</taxon>
        <taxon>Pentapetalae</taxon>
        <taxon>asterids</taxon>
        <taxon>lamiids</taxon>
        <taxon>Gentianales</taxon>
        <taxon>Rubiaceae</taxon>
        <taxon>Ixoroideae</taxon>
        <taxon>Gardenieae complex</taxon>
        <taxon>Bertiereae - Coffeeae clade</taxon>
        <taxon>Coffeeae</taxon>
        <taxon>Coffea</taxon>
    </lineage>
</organism>
<dbReference type="InterPro" id="IPR035513">
    <property type="entry name" value="Invertase/methylesterase_inhib"/>
</dbReference>
<reference evidence="15" key="1">
    <citation type="submission" date="2025-08" db="UniProtKB">
        <authorList>
            <consortium name="RefSeq"/>
        </authorList>
    </citation>
    <scope>IDENTIFICATION</scope>
    <source>
        <tissue evidence="15">Leaves</tissue>
    </source>
</reference>
<dbReference type="GeneID" id="113727380"/>
<dbReference type="Gene3D" id="1.20.140.40">
    <property type="entry name" value="Invertase/pectin methylesterase inhibitor family protein"/>
    <property type="match status" value="1"/>
</dbReference>
<proteinExistence type="inferred from homology"/>
<feature type="active site" evidence="11">
    <location>
        <position position="405"/>
    </location>
</feature>
<protein>
    <recommendedName>
        <fullName evidence="5 12">Pectinesterase</fullName>
        <ecNumber evidence="5 12">3.1.1.11</ecNumber>
    </recommendedName>
</protein>
<comment type="subcellular location">
    <subcellularLocation>
        <location evidence="1">Secreted</location>
    </subcellularLocation>
</comment>
<accession>A0ABM4WK10</accession>
<feature type="signal peptide" evidence="12">
    <location>
        <begin position="1"/>
        <end position="23"/>
    </location>
</feature>
<keyword evidence="7 12" id="KW-0378">Hydrolase</keyword>
<keyword evidence="12" id="KW-0732">Signal</keyword>